<evidence type="ECO:0000256" key="1">
    <source>
        <dbReference type="ARBA" id="ARBA00001936"/>
    </source>
</evidence>
<evidence type="ECO:0000256" key="5">
    <source>
        <dbReference type="ARBA" id="ARBA00022801"/>
    </source>
</evidence>
<evidence type="ECO:0000313" key="9">
    <source>
        <dbReference type="EMBL" id="KAG8185727.1"/>
    </source>
</evidence>
<keyword evidence="5" id="KW-0378">Hydrolase</keyword>
<protein>
    <recommendedName>
        <fullName evidence="8">Nudix hydrolase domain-containing protein</fullName>
    </recommendedName>
</protein>
<keyword evidence="6" id="KW-0460">Magnesium</keyword>
<dbReference type="CDD" id="cd18870">
    <property type="entry name" value="NUDIX_AcylCoAdiphos_Nudt19"/>
    <property type="match status" value="1"/>
</dbReference>
<dbReference type="Gene3D" id="3.90.79.10">
    <property type="entry name" value="Nucleoside Triphosphate Pyrophosphohydrolase"/>
    <property type="match status" value="1"/>
</dbReference>
<comment type="caution">
    <text evidence="9">The sequence shown here is derived from an EMBL/GenBank/DDBJ whole genome shotgun (WGS) entry which is preliminary data.</text>
</comment>
<dbReference type="GO" id="GO:0016818">
    <property type="term" value="F:hydrolase activity, acting on acid anhydrides, in phosphorus-containing anhydrides"/>
    <property type="evidence" value="ECO:0007669"/>
    <property type="project" value="InterPro"/>
</dbReference>
<evidence type="ECO:0000256" key="3">
    <source>
        <dbReference type="ARBA" id="ARBA00005582"/>
    </source>
</evidence>
<evidence type="ECO:0000256" key="7">
    <source>
        <dbReference type="ARBA" id="ARBA00023211"/>
    </source>
</evidence>
<dbReference type="GO" id="GO:0046872">
    <property type="term" value="F:metal ion binding"/>
    <property type="evidence" value="ECO:0007669"/>
    <property type="project" value="UniProtKB-KW"/>
</dbReference>
<proteinExistence type="inferred from homology"/>
<accession>A0AAV6UNB7</accession>
<comment type="similarity">
    <text evidence="3">Belongs to the Nudix hydrolase family.</text>
</comment>
<dbReference type="InterPro" id="IPR039121">
    <property type="entry name" value="NUDT19"/>
</dbReference>
<evidence type="ECO:0000256" key="2">
    <source>
        <dbReference type="ARBA" id="ARBA00001946"/>
    </source>
</evidence>
<dbReference type="SUPFAM" id="SSF55811">
    <property type="entry name" value="Nudix"/>
    <property type="match status" value="1"/>
</dbReference>
<keyword evidence="7" id="KW-0464">Manganese</keyword>
<comment type="cofactor">
    <cofactor evidence="1">
        <name>Mn(2+)</name>
        <dbReference type="ChEBI" id="CHEBI:29035"/>
    </cofactor>
</comment>
<gene>
    <name evidence="9" type="ORF">JTE90_000715</name>
</gene>
<keyword evidence="4" id="KW-0479">Metal-binding</keyword>
<comment type="cofactor">
    <cofactor evidence="2">
        <name>Mg(2+)</name>
        <dbReference type="ChEBI" id="CHEBI:18420"/>
    </cofactor>
</comment>
<dbReference type="Proteomes" id="UP000827092">
    <property type="component" value="Unassembled WGS sequence"/>
</dbReference>
<evidence type="ECO:0000259" key="8">
    <source>
        <dbReference type="PROSITE" id="PS51462"/>
    </source>
</evidence>
<sequence>MENIPPWREASSVMIVVRTTLQELVGNNLASMMNRARSSPRQLPSKNHCDYRLLMVKRSSLSSFMANAYVFPGGLVEVQDYSPRWYDVFAAHGVDRSEVQAFGKRVTGPRPAMITESVTLSCAGVTEGQDPLPSDVALRIAAIRETFEETGVLLMTRPLEQQKHQIGNGSWYSGVDLVAWQERIRKDPLLFPDFCLELGVCPDIWSLHEWWDWLTPTSVGHRRYDTMFYVCCLEKQPEVVLDQTEVITLKWCTPEEMLEEHSTNSVFLAPPQVYELSRLIHFNSFQALRTFARDRGDKGVERWLPVIITCSDGAISLLPGDEMYPRKPDYLGKSPGPDYSVGVDEMRSRQSGLHRMEVRGPICTAFCSISPPCGHLQPLTYQPDRPRAQSYL</sequence>
<name>A0AAV6UNB7_9ARAC</name>
<evidence type="ECO:0000313" key="10">
    <source>
        <dbReference type="Proteomes" id="UP000827092"/>
    </source>
</evidence>
<dbReference type="PROSITE" id="PS51462">
    <property type="entry name" value="NUDIX"/>
    <property type="match status" value="1"/>
</dbReference>
<dbReference type="GO" id="GO:0005739">
    <property type="term" value="C:mitochondrion"/>
    <property type="evidence" value="ECO:0007669"/>
    <property type="project" value="TreeGrafter"/>
</dbReference>
<dbReference type="PANTHER" id="PTHR12318:SF0">
    <property type="entry name" value="ACYL-COENZYME A DIPHOSPHATASE NUDT19"/>
    <property type="match status" value="1"/>
</dbReference>
<keyword evidence="10" id="KW-1185">Reference proteome</keyword>
<feature type="domain" description="Nudix hydrolase" evidence="8">
    <location>
        <begin position="6"/>
        <end position="274"/>
    </location>
</feature>
<evidence type="ECO:0000256" key="4">
    <source>
        <dbReference type="ARBA" id="ARBA00022723"/>
    </source>
</evidence>
<dbReference type="PANTHER" id="PTHR12318">
    <property type="entry name" value="TESTOSTERONE-REGULATED PROTEIN RP2"/>
    <property type="match status" value="1"/>
</dbReference>
<organism evidence="9 10">
    <name type="scientific">Oedothorax gibbosus</name>
    <dbReference type="NCBI Taxonomy" id="931172"/>
    <lineage>
        <taxon>Eukaryota</taxon>
        <taxon>Metazoa</taxon>
        <taxon>Ecdysozoa</taxon>
        <taxon>Arthropoda</taxon>
        <taxon>Chelicerata</taxon>
        <taxon>Arachnida</taxon>
        <taxon>Araneae</taxon>
        <taxon>Araneomorphae</taxon>
        <taxon>Entelegynae</taxon>
        <taxon>Araneoidea</taxon>
        <taxon>Linyphiidae</taxon>
        <taxon>Erigoninae</taxon>
        <taxon>Oedothorax</taxon>
    </lineage>
</organism>
<dbReference type="InterPro" id="IPR000086">
    <property type="entry name" value="NUDIX_hydrolase_dom"/>
</dbReference>
<reference evidence="9 10" key="1">
    <citation type="journal article" date="2022" name="Nat. Ecol. Evol.">
        <title>A masculinizing supergene underlies an exaggerated male reproductive morph in a spider.</title>
        <authorList>
            <person name="Hendrickx F."/>
            <person name="De Corte Z."/>
            <person name="Sonet G."/>
            <person name="Van Belleghem S.M."/>
            <person name="Kostlbacher S."/>
            <person name="Vangestel C."/>
        </authorList>
    </citation>
    <scope>NUCLEOTIDE SEQUENCE [LARGE SCALE GENOMIC DNA]</scope>
    <source>
        <strain evidence="9">W744_W776</strain>
    </source>
</reference>
<dbReference type="EMBL" id="JAFNEN010000325">
    <property type="protein sequence ID" value="KAG8185727.1"/>
    <property type="molecule type" value="Genomic_DNA"/>
</dbReference>
<evidence type="ECO:0000256" key="6">
    <source>
        <dbReference type="ARBA" id="ARBA00022842"/>
    </source>
</evidence>
<dbReference type="AlphaFoldDB" id="A0AAV6UNB7"/>
<dbReference type="InterPro" id="IPR015797">
    <property type="entry name" value="NUDIX_hydrolase-like_dom_sf"/>
</dbReference>